<keyword evidence="4" id="KW-1185">Reference proteome</keyword>
<dbReference type="Proteomes" id="UP000637704">
    <property type="component" value="Unassembled WGS sequence"/>
</dbReference>
<gene>
    <name evidence="3" type="primary">Fadd</name>
    <name evidence="3" type="ORF">EOLROS_R00784</name>
</gene>
<dbReference type="GO" id="GO:0045089">
    <property type="term" value="P:positive regulation of innate immune response"/>
    <property type="evidence" value="ECO:0007669"/>
    <property type="project" value="TreeGrafter"/>
</dbReference>
<dbReference type="Pfam" id="PF01335">
    <property type="entry name" value="DED"/>
    <property type="match status" value="1"/>
</dbReference>
<dbReference type="SUPFAM" id="SSF47986">
    <property type="entry name" value="DEATH domain"/>
    <property type="match status" value="1"/>
</dbReference>
<dbReference type="GO" id="GO:0089720">
    <property type="term" value="F:caspase binding"/>
    <property type="evidence" value="ECO:0007669"/>
    <property type="project" value="TreeGrafter"/>
</dbReference>
<reference evidence="3" key="1">
    <citation type="submission" date="2019-09" db="EMBL/GenBank/DDBJ databases">
        <title>Bird 10,000 Genomes (B10K) Project - Family phase.</title>
        <authorList>
            <person name="Zhang G."/>
        </authorList>
    </citation>
    <scope>NUCLEOTIDE SEQUENCE</scope>
    <source>
        <strain evidence="3">B10K-DU-025-06</strain>
        <tissue evidence="3">Mixed tissue sample</tissue>
    </source>
</reference>
<dbReference type="GO" id="GO:0005123">
    <property type="term" value="F:death receptor binding"/>
    <property type="evidence" value="ECO:0007669"/>
    <property type="project" value="TreeGrafter"/>
</dbReference>
<evidence type="ECO:0000313" key="3">
    <source>
        <dbReference type="EMBL" id="NXD62526.1"/>
    </source>
</evidence>
<name>A0A851X8N9_EOLRO</name>
<accession>A0A851X8N9</accession>
<dbReference type="CDD" id="cd08336">
    <property type="entry name" value="DED_FADD"/>
    <property type="match status" value="1"/>
</dbReference>
<dbReference type="InterPro" id="IPR001875">
    <property type="entry name" value="DED_dom"/>
</dbReference>
<dbReference type="GO" id="GO:0031265">
    <property type="term" value="C:CD95 death-inducing signaling complex"/>
    <property type="evidence" value="ECO:0007669"/>
    <property type="project" value="TreeGrafter"/>
</dbReference>
<feature type="non-terminal residue" evidence="3">
    <location>
        <position position="180"/>
    </location>
</feature>
<dbReference type="SMART" id="SM00005">
    <property type="entry name" value="DEATH"/>
    <property type="match status" value="1"/>
</dbReference>
<dbReference type="PROSITE" id="PS50017">
    <property type="entry name" value="DEATH_DOMAIN"/>
    <property type="match status" value="1"/>
</dbReference>
<dbReference type="CDD" id="cd08306">
    <property type="entry name" value="Death_FADD"/>
    <property type="match status" value="1"/>
</dbReference>
<dbReference type="PANTHER" id="PTHR15077">
    <property type="entry name" value="FAS-ASSOCIATING DEATH DOMAIN-CONTAINING PROTEIN FADD"/>
    <property type="match status" value="1"/>
</dbReference>
<evidence type="ECO:0000313" key="4">
    <source>
        <dbReference type="Proteomes" id="UP000637704"/>
    </source>
</evidence>
<dbReference type="Pfam" id="PF00531">
    <property type="entry name" value="Death"/>
    <property type="match status" value="1"/>
</dbReference>
<dbReference type="EMBL" id="WBNI01000025">
    <property type="protein sequence ID" value="NXD62526.1"/>
    <property type="molecule type" value="Genomic_DNA"/>
</dbReference>
<dbReference type="SMART" id="SM00031">
    <property type="entry name" value="DED"/>
    <property type="match status" value="1"/>
</dbReference>
<dbReference type="PANTHER" id="PTHR15077:SF10">
    <property type="entry name" value="FAS-ASSOCIATED DEATH DOMAIN PROTEIN"/>
    <property type="match status" value="1"/>
</dbReference>
<dbReference type="InterPro" id="IPR000488">
    <property type="entry name" value="Death_dom"/>
</dbReference>
<dbReference type="PROSITE" id="PS50168">
    <property type="entry name" value="DED"/>
    <property type="match status" value="1"/>
</dbReference>
<evidence type="ECO:0000259" key="2">
    <source>
        <dbReference type="PROSITE" id="PS50168"/>
    </source>
</evidence>
<dbReference type="GO" id="GO:0097191">
    <property type="term" value="P:extrinsic apoptotic signaling pathway"/>
    <property type="evidence" value="ECO:0007669"/>
    <property type="project" value="TreeGrafter"/>
</dbReference>
<evidence type="ECO:0000259" key="1">
    <source>
        <dbReference type="PROSITE" id="PS50017"/>
    </source>
</evidence>
<dbReference type="FunFam" id="1.10.533.10:FF:000059">
    <property type="entry name" value="Fas-associated via death domain"/>
    <property type="match status" value="1"/>
</dbReference>
<proteinExistence type="predicted"/>
<dbReference type="Gene3D" id="1.10.533.10">
    <property type="entry name" value="Death Domain, Fas"/>
    <property type="match status" value="2"/>
</dbReference>
<feature type="domain" description="DED" evidence="2">
    <location>
        <begin position="3"/>
        <end position="81"/>
    </location>
</feature>
<comment type="caution">
    <text evidence="3">The sequence shown here is derived from an EMBL/GenBank/DDBJ whole genome shotgun (WGS) entry which is preliminary data.</text>
</comment>
<feature type="domain" description="Death" evidence="1">
    <location>
        <begin position="98"/>
        <end position="180"/>
    </location>
</feature>
<dbReference type="InterPro" id="IPR011029">
    <property type="entry name" value="DEATH-like_dom_sf"/>
</dbReference>
<dbReference type="InterPro" id="IPR016729">
    <property type="entry name" value="FADD"/>
</dbReference>
<organism evidence="3 4">
    <name type="scientific">Eolophus roseicapilla</name>
    <name type="common">Galah cockatoo</name>
    <name type="synonym">Cacatua roseicapilla</name>
    <dbReference type="NCBI Taxonomy" id="176039"/>
    <lineage>
        <taxon>Eukaryota</taxon>
        <taxon>Metazoa</taxon>
        <taxon>Chordata</taxon>
        <taxon>Craniata</taxon>
        <taxon>Vertebrata</taxon>
        <taxon>Euteleostomi</taxon>
        <taxon>Archelosauria</taxon>
        <taxon>Archosauria</taxon>
        <taxon>Dinosauria</taxon>
        <taxon>Saurischia</taxon>
        <taxon>Theropoda</taxon>
        <taxon>Coelurosauria</taxon>
        <taxon>Aves</taxon>
        <taxon>Neognathae</taxon>
        <taxon>Neoaves</taxon>
        <taxon>Telluraves</taxon>
        <taxon>Australaves</taxon>
        <taxon>Psittaciformes</taxon>
        <taxon>Cacatuidae</taxon>
        <taxon>Eolophus</taxon>
    </lineage>
</organism>
<protein>
    <submittedName>
        <fullName evidence="3">FADD protein</fullName>
    </submittedName>
</protein>
<dbReference type="AlphaFoldDB" id="A0A851X8N9"/>
<feature type="non-terminal residue" evidence="3">
    <location>
        <position position="1"/>
    </location>
</feature>
<sequence>MDPFLILLHSFSARLSETELSSLKFLLRGKIGKRKLEAAQNGGELFSILLEQQLIASDQVSLLECLFKTINRADLVEQLQQFVEEGEASASDHQPDVHEKPFEVICENVGREWKMLMRKLGLPEVRIERIMVENPFSLHEQLFQSLRAWQKWKGKDAKVADLIKALRGCHMNLVADIVEQ</sequence>
<dbReference type="GO" id="GO:0042981">
    <property type="term" value="P:regulation of apoptotic process"/>
    <property type="evidence" value="ECO:0007669"/>
    <property type="project" value="InterPro"/>
</dbReference>